<evidence type="ECO:0000313" key="4">
    <source>
        <dbReference type="EMBL" id="MBD8108982.1"/>
    </source>
</evidence>
<gene>
    <name evidence="5" type="ORF">EpCFBP13511_12295</name>
    <name evidence="4" type="ORF">IFT93_21675</name>
</gene>
<dbReference type="OrthoDB" id="9805924at2"/>
<keyword evidence="2" id="KW-0012">Acyltransferase</keyword>
<keyword evidence="7" id="KW-1185">Reference proteome</keyword>
<dbReference type="PANTHER" id="PTHR10545:SF42">
    <property type="entry name" value="ACETYLTRANSFERASE"/>
    <property type="match status" value="1"/>
</dbReference>
<dbReference type="Proteomes" id="UP000306393">
    <property type="component" value="Unassembled WGS sequence"/>
</dbReference>
<dbReference type="InterPro" id="IPR016181">
    <property type="entry name" value="Acyl_CoA_acyltransferase"/>
</dbReference>
<dbReference type="InterPro" id="IPR051016">
    <property type="entry name" value="Diverse_Substrate_AcTransf"/>
</dbReference>
<comment type="caution">
    <text evidence="5">The sequence shown here is derived from an EMBL/GenBank/DDBJ whole genome shotgun (WGS) entry which is preliminary data.</text>
</comment>
<evidence type="ECO:0000313" key="6">
    <source>
        <dbReference type="Proteomes" id="UP000306393"/>
    </source>
</evidence>
<dbReference type="SUPFAM" id="SSF55729">
    <property type="entry name" value="Acyl-CoA N-acyltransferases (Nat)"/>
    <property type="match status" value="1"/>
</dbReference>
<evidence type="ECO:0000259" key="3">
    <source>
        <dbReference type="PROSITE" id="PS51186"/>
    </source>
</evidence>
<evidence type="ECO:0000313" key="5">
    <source>
        <dbReference type="EMBL" id="TKJ90050.1"/>
    </source>
</evidence>
<dbReference type="PANTHER" id="PTHR10545">
    <property type="entry name" value="DIAMINE N-ACETYLTRANSFERASE"/>
    <property type="match status" value="1"/>
</dbReference>
<sequence length="155" mass="18232">MIDKNRESAAMNVMPVQQKDYAQWLPYWLSYQAFYEVQLSEDATAAAWQRFFDADSAIFCAVAREGETVIGFAHYLFHPSTWAVSEYCYLEDLFVAPHCRGRETGKQLIEYVQQQARVRQCDRLYWHTQEKNATAQRLYDRVAEKPGVIQYRMPL</sequence>
<protein>
    <submittedName>
        <fullName evidence="4 5">N-acetyltransferase</fullName>
    </submittedName>
</protein>
<dbReference type="PROSITE" id="PS51186">
    <property type="entry name" value="GNAT"/>
    <property type="match status" value="1"/>
</dbReference>
<feature type="domain" description="N-acetyltransferase" evidence="3">
    <location>
        <begin position="11"/>
        <end position="155"/>
    </location>
</feature>
<evidence type="ECO:0000313" key="7">
    <source>
        <dbReference type="Proteomes" id="UP000661012"/>
    </source>
</evidence>
<organism evidence="5 6">
    <name type="scientific">Erwinia persicina</name>
    <dbReference type="NCBI Taxonomy" id="55211"/>
    <lineage>
        <taxon>Bacteria</taxon>
        <taxon>Pseudomonadati</taxon>
        <taxon>Pseudomonadota</taxon>
        <taxon>Gammaproteobacteria</taxon>
        <taxon>Enterobacterales</taxon>
        <taxon>Erwiniaceae</taxon>
        <taxon>Erwinia</taxon>
    </lineage>
</organism>
<dbReference type="InterPro" id="IPR000182">
    <property type="entry name" value="GNAT_dom"/>
</dbReference>
<dbReference type="CDD" id="cd04301">
    <property type="entry name" value="NAT_SF"/>
    <property type="match status" value="1"/>
</dbReference>
<keyword evidence="1 5" id="KW-0808">Transferase</keyword>
<dbReference type="EMBL" id="JACYNN010000029">
    <property type="protein sequence ID" value="MBD8108982.1"/>
    <property type="molecule type" value="Genomic_DNA"/>
</dbReference>
<dbReference type="AlphaFoldDB" id="A0A4U3F9Y9"/>
<proteinExistence type="predicted"/>
<reference evidence="5 6" key="1">
    <citation type="journal article" date="2019" name="Sci. Rep.">
        <title>Differences in resource use lead to coexistence of seed-transmitted microbial populations.</title>
        <authorList>
            <person name="Torres-Cortes G."/>
            <person name="Garcia B.J."/>
            <person name="Compant S."/>
            <person name="Rezki S."/>
            <person name="Jones P."/>
            <person name="Preveaux A."/>
            <person name="Briand M."/>
            <person name="Roulet A."/>
            <person name="Bouchez O."/>
            <person name="Jacobson D."/>
            <person name="Barret M."/>
        </authorList>
    </citation>
    <scope>NUCLEOTIDE SEQUENCE [LARGE SCALE GENOMIC DNA]</scope>
    <source>
        <strain evidence="5 6">CFBP13511</strain>
    </source>
</reference>
<dbReference type="Gene3D" id="3.40.630.30">
    <property type="match status" value="1"/>
</dbReference>
<name>A0A4U3F9Y9_9GAMM</name>
<dbReference type="GO" id="GO:0008080">
    <property type="term" value="F:N-acetyltransferase activity"/>
    <property type="evidence" value="ECO:0007669"/>
    <property type="project" value="TreeGrafter"/>
</dbReference>
<evidence type="ECO:0000256" key="2">
    <source>
        <dbReference type="ARBA" id="ARBA00023315"/>
    </source>
</evidence>
<dbReference type="RefSeq" id="WP_137269324.1">
    <property type="nucleotide sequence ID" value="NZ_CP146504.1"/>
</dbReference>
<reference evidence="4 7" key="2">
    <citation type="journal article" date="2020" name="FEMS Microbiol. Ecol.">
        <title>Temporal dynamics of bacterial communities during seed development and maturation.</title>
        <authorList>
            <person name="Chesneau G."/>
            <person name="Torres-Cortes G."/>
            <person name="Briand M."/>
            <person name="Darrasse A."/>
            <person name="Preveaux A."/>
            <person name="Marais C."/>
            <person name="Jacques M.A."/>
            <person name="Shade A."/>
            <person name="Barret M."/>
        </authorList>
    </citation>
    <scope>NUCLEOTIDE SEQUENCE [LARGE SCALE GENOMIC DNA]</scope>
    <source>
        <strain evidence="4 7">CFBP13732</strain>
    </source>
</reference>
<dbReference type="EMBL" id="QGAC01000010">
    <property type="protein sequence ID" value="TKJ90050.1"/>
    <property type="molecule type" value="Genomic_DNA"/>
</dbReference>
<dbReference type="STRING" id="1219360.GCA_001571305_00206"/>
<dbReference type="Pfam" id="PF00583">
    <property type="entry name" value="Acetyltransf_1"/>
    <property type="match status" value="1"/>
</dbReference>
<evidence type="ECO:0000256" key="1">
    <source>
        <dbReference type="ARBA" id="ARBA00022679"/>
    </source>
</evidence>
<dbReference type="Proteomes" id="UP000661012">
    <property type="component" value="Unassembled WGS sequence"/>
</dbReference>
<accession>A0A4U3F9Y9</accession>